<dbReference type="AlphaFoldDB" id="A0A7W3YCQ7"/>
<proteinExistence type="predicted"/>
<gene>
    <name evidence="2" type="ORF">H4F99_00465</name>
</gene>
<evidence type="ECO:0000313" key="2">
    <source>
        <dbReference type="EMBL" id="MBB1086954.1"/>
    </source>
</evidence>
<protein>
    <submittedName>
        <fullName evidence="2">Uncharacterized protein</fullName>
    </submittedName>
</protein>
<organism evidence="2 3">
    <name type="scientific">Marilutibacter penaei</name>
    <dbReference type="NCBI Taxonomy" id="2759900"/>
    <lineage>
        <taxon>Bacteria</taxon>
        <taxon>Pseudomonadati</taxon>
        <taxon>Pseudomonadota</taxon>
        <taxon>Gammaproteobacteria</taxon>
        <taxon>Lysobacterales</taxon>
        <taxon>Lysobacteraceae</taxon>
        <taxon>Marilutibacter</taxon>
    </lineage>
</organism>
<name>A0A7W3YCQ7_9GAMM</name>
<keyword evidence="3" id="KW-1185">Reference proteome</keyword>
<reference evidence="2 3" key="1">
    <citation type="submission" date="2020-07" db="EMBL/GenBank/DDBJ databases">
        <authorList>
            <person name="Xu S."/>
            <person name="Li A."/>
        </authorList>
    </citation>
    <scope>NUCLEOTIDE SEQUENCE [LARGE SCALE GENOMIC DNA]</scope>
    <source>
        <strain evidence="2 3">SG-8</strain>
    </source>
</reference>
<evidence type="ECO:0000256" key="1">
    <source>
        <dbReference type="SAM" id="MobiDB-lite"/>
    </source>
</evidence>
<dbReference type="Proteomes" id="UP000552587">
    <property type="component" value="Unassembled WGS sequence"/>
</dbReference>
<sequence length="156" mass="17310">MTTEQWSAVDEAITQLNTALEPILVALATDQRKRLVKMGDGSEAFVRKSLDVFAENLDLLPRNFDLEEMRRDVASHDALHTRAVRLTQTMEKIHHTDTALGSDAMMAALRGYQFLKSARGEGVDALRQLLGERFEGNGTRPDAPPSPPQKPSPVEN</sequence>
<accession>A0A7W3YCQ7</accession>
<feature type="region of interest" description="Disordered" evidence="1">
    <location>
        <begin position="131"/>
        <end position="156"/>
    </location>
</feature>
<evidence type="ECO:0000313" key="3">
    <source>
        <dbReference type="Proteomes" id="UP000552587"/>
    </source>
</evidence>
<comment type="caution">
    <text evidence="2">The sequence shown here is derived from an EMBL/GenBank/DDBJ whole genome shotgun (WGS) entry which is preliminary data.</text>
</comment>
<dbReference type="EMBL" id="JACHTE010000001">
    <property type="protein sequence ID" value="MBB1086954.1"/>
    <property type="molecule type" value="Genomic_DNA"/>
</dbReference>
<feature type="compositionally biased region" description="Pro residues" evidence="1">
    <location>
        <begin position="142"/>
        <end position="156"/>
    </location>
</feature>